<organism evidence="1 2">
    <name type="scientific">Rossellomorea aquimaris</name>
    <dbReference type="NCBI Taxonomy" id="189382"/>
    <lineage>
        <taxon>Bacteria</taxon>
        <taxon>Bacillati</taxon>
        <taxon>Bacillota</taxon>
        <taxon>Bacilli</taxon>
        <taxon>Bacillales</taxon>
        <taxon>Bacillaceae</taxon>
        <taxon>Rossellomorea</taxon>
    </lineage>
</organism>
<dbReference type="EMBL" id="QNRJ01000004">
    <property type="protein sequence ID" value="RBP05327.1"/>
    <property type="molecule type" value="Genomic_DNA"/>
</dbReference>
<proteinExistence type="predicted"/>
<evidence type="ECO:0000313" key="1">
    <source>
        <dbReference type="EMBL" id="RBP05327.1"/>
    </source>
</evidence>
<dbReference type="Proteomes" id="UP000252118">
    <property type="component" value="Unassembled WGS sequence"/>
</dbReference>
<sequence length="134" mass="14640">MTELSDSVEWGYDENEIGTVMSSGKIFGHTMQMKNCIKCNNNSFCTSIASIGMVIMNKDFRGFDLGKEATQKCINPFLSDVSIMLIATEDGKPLYEKMFFVSNLLPENLGGIKEVLPTQGIGEGIVVGDSCLLP</sequence>
<gene>
    <name evidence="1" type="ORF">DET59_10444</name>
</gene>
<dbReference type="RefSeq" id="WP_113968833.1">
    <property type="nucleotide sequence ID" value="NZ_QNRJ01000004.1"/>
</dbReference>
<name>A0A366ESF8_9BACI</name>
<evidence type="ECO:0000313" key="2">
    <source>
        <dbReference type="Proteomes" id="UP000252118"/>
    </source>
</evidence>
<dbReference type="OrthoDB" id="8453373at2"/>
<dbReference type="AlphaFoldDB" id="A0A366ESF8"/>
<comment type="caution">
    <text evidence="1">The sequence shown here is derived from an EMBL/GenBank/DDBJ whole genome shotgun (WGS) entry which is preliminary data.</text>
</comment>
<protein>
    <submittedName>
        <fullName evidence="1">Uncharacterized protein</fullName>
    </submittedName>
</protein>
<accession>A0A366ESF8</accession>
<reference evidence="1 2" key="1">
    <citation type="submission" date="2018-06" db="EMBL/GenBank/DDBJ databases">
        <title>Freshwater and sediment microbial communities from various areas in North America, analyzing microbe dynamics in response to fracking.</title>
        <authorList>
            <person name="Lamendella R."/>
        </authorList>
    </citation>
    <scope>NUCLEOTIDE SEQUENCE [LARGE SCALE GENOMIC DNA]</scope>
    <source>
        <strain evidence="1 2">97B</strain>
    </source>
</reference>